<dbReference type="GO" id="GO:0005829">
    <property type="term" value="C:cytosol"/>
    <property type="evidence" value="ECO:0007669"/>
    <property type="project" value="TreeGrafter"/>
</dbReference>
<name>A0A7X3MGL1_9FIRM</name>
<keyword evidence="1 3" id="KW-0808">Transferase</keyword>
<dbReference type="PANTHER" id="PTHR43015:SF1">
    <property type="entry name" value="D-RIBITOL-5-PHOSPHATE CYTIDYLYLTRANSFERASE"/>
    <property type="match status" value="1"/>
</dbReference>
<dbReference type="PROSITE" id="PS01295">
    <property type="entry name" value="ISPD"/>
    <property type="match status" value="1"/>
</dbReference>
<dbReference type="RefSeq" id="WP_159751059.1">
    <property type="nucleotide sequence ID" value="NZ_CATIYY010000181.1"/>
</dbReference>
<dbReference type="PANTHER" id="PTHR43015">
    <property type="entry name" value="D-RIBITOL-5-PHOSPHATE CYTIDYLYLTRANSFERASE"/>
    <property type="match status" value="1"/>
</dbReference>
<comment type="caution">
    <text evidence="3">The sequence shown here is derived from an EMBL/GenBank/DDBJ whole genome shotgun (WGS) entry which is preliminary data.</text>
</comment>
<dbReference type="Pfam" id="PF01128">
    <property type="entry name" value="IspD"/>
    <property type="match status" value="1"/>
</dbReference>
<protein>
    <submittedName>
        <fullName evidence="3">NTP transferase domain-containing protein</fullName>
    </submittedName>
</protein>
<dbReference type="Proteomes" id="UP000460412">
    <property type="component" value="Unassembled WGS sequence"/>
</dbReference>
<dbReference type="AlphaFoldDB" id="A0A7X3MGL1"/>
<organism evidence="3 4">
    <name type="scientific">Sporofaciens musculi</name>
    <dbReference type="NCBI Taxonomy" id="2681861"/>
    <lineage>
        <taxon>Bacteria</taxon>
        <taxon>Bacillati</taxon>
        <taxon>Bacillota</taxon>
        <taxon>Clostridia</taxon>
        <taxon>Lachnospirales</taxon>
        <taxon>Lachnospiraceae</taxon>
        <taxon>Sporofaciens</taxon>
    </lineage>
</organism>
<evidence type="ECO:0000256" key="2">
    <source>
        <dbReference type="ARBA" id="ARBA00022695"/>
    </source>
</evidence>
<dbReference type="InterPro" id="IPR018294">
    <property type="entry name" value="ISPD_synthase_CS"/>
</dbReference>
<gene>
    <name evidence="3" type="ORF">GN277_10905</name>
</gene>
<evidence type="ECO:0000256" key="1">
    <source>
        <dbReference type="ARBA" id="ARBA00022679"/>
    </source>
</evidence>
<dbReference type="Gene3D" id="3.90.550.10">
    <property type="entry name" value="Spore Coat Polysaccharide Biosynthesis Protein SpsA, Chain A"/>
    <property type="match status" value="1"/>
</dbReference>
<dbReference type="InterPro" id="IPR034683">
    <property type="entry name" value="IspD/TarI"/>
</dbReference>
<dbReference type="InterPro" id="IPR029044">
    <property type="entry name" value="Nucleotide-diphossugar_trans"/>
</dbReference>
<sequence>MAIALIFAGGTGKRMNTRSKPKQFLEIHGKPVIIYTLEHFEYHEGIESILVVCVKEYIEELKGLLKRFDITKVKKIVPGGETGHDSIYQGLLAMGNFTQKDDIVLIHDGVRPLIDEELITLNIDTVRKYGNAITCEADKESQIRSLDGRTVFEMPPREQMYTAKAPQSFYYGAIKMLYEMAEKDGIKSIDSAQLCSLYHKELYMVKSTSNNMKITEPADFYICRALYDAQEGQQVFGI</sequence>
<proteinExistence type="predicted"/>
<evidence type="ECO:0000313" key="4">
    <source>
        <dbReference type="Proteomes" id="UP000460412"/>
    </source>
</evidence>
<dbReference type="GO" id="GO:0008299">
    <property type="term" value="P:isoprenoid biosynthetic process"/>
    <property type="evidence" value="ECO:0007669"/>
    <property type="project" value="InterPro"/>
</dbReference>
<dbReference type="CDD" id="cd02516">
    <property type="entry name" value="CDP-ME_synthetase"/>
    <property type="match status" value="1"/>
</dbReference>
<keyword evidence="2" id="KW-0548">Nucleotidyltransferase</keyword>
<dbReference type="SUPFAM" id="SSF53448">
    <property type="entry name" value="Nucleotide-diphospho-sugar transferases"/>
    <property type="match status" value="1"/>
</dbReference>
<evidence type="ECO:0000313" key="3">
    <source>
        <dbReference type="EMBL" id="MXP75872.1"/>
    </source>
</evidence>
<keyword evidence="4" id="KW-1185">Reference proteome</keyword>
<dbReference type="GO" id="GO:0070567">
    <property type="term" value="F:cytidylyltransferase activity"/>
    <property type="evidence" value="ECO:0007669"/>
    <property type="project" value="InterPro"/>
</dbReference>
<dbReference type="EMBL" id="WUQX01000001">
    <property type="protein sequence ID" value="MXP75872.1"/>
    <property type="molecule type" value="Genomic_DNA"/>
</dbReference>
<accession>A0A7X3MGL1</accession>
<reference evidence="3 4" key="1">
    <citation type="submission" date="2019-12" db="EMBL/GenBank/DDBJ databases">
        <title>Sporaefaciens musculi gen. nov., sp. nov., a novel bacterium isolated from the caecum of an obese mouse.</title>
        <authorList>
            <person name="Rasmussen T.S."/>
            <person name="Streidl T."/>
            <person name="Hitch T.C.A."/>
            <person name="Wortmann E."/>
            <person name="Deptula P."/>
            <person name="Hansen M."/>
            <person name="Nielsen D.S."/>
            <person name="Clavel T."/>
            <person name="Vogensen F.K."/>
        </authorList>
    </citation>
    <scope>NUCLEOTIDE SEQUENCE [LARGE SCALE GENOMIC DNA]</scope>
    <source>
        <strain evidence="3 4">WCA-9-b2</strain>
    </source>
</reference>